<evidence type="ECO:0000256" key="1">
    <source>
        <dbReference type="SAM" id="MobiDB-lite"/>
    </source>
</evidence>
<evidence type="ECO:0000313" key="3">
    <source>
        <dbReference type="Proteomes" id="UP000294692"/>
    </source>
</evidence>
<sequence length="202" mass="21475">MPAMAAFPAGPWRIRGEKALASLKGGKAAIRATEKDHGGNSMAQPEEDACHGSEWPEQLLKKRQPVGKREKNHESPDREDPCFLVERHPSPKKCPHAAPLACCLARHLGLWPHLAACMPLGFARHATVRRGLLHVRAHPRGGPAAKKFRPRKGPESASLSRAKAGAACCAAPPPSHHHSAASAAFSVALGRIALAVSPVSGR</sequence>
<name>A0A4R3URH3_9BURK</name>
<dbReference type="AlphaFoldDB" id="A0A4R3URH3"/>
<feature type="region of interest" description="Disordered" evidence="1">
    <location>
        <begin position="138"/>
        <end position="157"/>
    </location>
</feature>
<proteinExistence type="predicted"/>
<dbReference type="Proteomes" id="UP000294692">
    <property type="component" value="Unassembled WGS sequence"/>
</dbReference>
<organism evidence="2 3">
    <name type="scientific">Paracandidimonas soli</name>
    <dbReference type="NCBI Taxonomy" id="1917182"/>
    <lineage>
        <taxon>Bacteria</taxon>
        <taxon>Pseudomonadati</taxon>
        <taxon>Pseudomonadota</taxon>
        <taxon>Betaproteobacteria</taxon>
        <taxon>Burkholderiales</taxon>
        <taxon>Alcaligenaceae</taxon>
        <taxon>Paracandidimonas</taxon>
    </lineage>
</organism>
<evidence type="ECO:0000313" key="2">
    <source>
        <dbReference type="EMBL" id="TCU93183.1"/>
    </source>
</evidence>
<accession>A0A4R3URH3</accession>
<keyword evidence="3" id="KW-1185">Reference proteome</keyword>
<dbReference type="EMBL" id="SMBX01000012">
    <property type="protein sequence ID" value="TCU93183.1"/>
    <property type="molecule type" value="Genomic_DNA"/>
</dbReference>
<reference evidence="2 3" key="1">
    <citation type="submission" date="2019-03" db="EMBL/GenBank/DDBJ databases">
        <title>Genomic Encyclopedia of Type Strains, Phase IV (KMG-IV): sequencing the most valuable type-strain genomes for metagenomic binning, comparative biology and taxonomic classification.</title>
        <authorList>
            <person name="Goeker M."/>
        </authorList>
    </citation>
    <scope>NUCLEOTIDE SEQUENCE [LARGE SCALE GENOMIC DNA]</scope>
    <source>
        <strain evidence="2 3">DSM 100048</strain>
    </source>
</reference>
<feature type="region of interest" description="Disordered" evidence="1">
    <location>
        <begin position="31"/>
        <end position="83"/>
    </location>
</feature>
<gene>
    <name evidence="2" type="ORF">EV686_11266</name>
</gene>
<comment type="caution">
    <text evidence="2">The sequence shown here is derived from an EMBL/GenBank/DDBJ whole genome shotgun (WGS) entry which is preliminary data.</text>
</comment>
<protein>
    <submittedName>
        <fullName evidence="2">Uncharacterized protein</fullName>
    </submittedName>
</protein>
<feature type="compositionally biased region" description="Basic and acidic residues" evidence="1">
    <location>
        <begin position="67"/>
        <end position="83"/>
    </location>
</feature>